<gene>
    <name evidence="3" type="ORF">METZ01_LOCUS1832</name>
</gene>
<dbReference type="GO" id="GO:0008234">
    <property type="term" value="F:cysteine-type peptidase activity"/>
    <property type="evidence" value="ECO:0007669"/>
    <property type="project" value="InterPro"/>
</dbReference>
<protein>
    <recommendedName>
        <fullName evidence="2">Gingipain domain-containing protein</fullName>
    </recommendedName>
</protein>
<dbReference type="InterPro" id="IPR001769">
    <property type="entry name" value="Gingipain"/>
</dbReference>
<dbReference type="InterPro" id="IPR026444">
    <property type="entry name" value="Secre_tail"/>
</dbReference>
<dbReference type="AlphaFoldDB" id="A0A381N5P8"/>
<dbReference type="InterPro" id="IPR029030">
    <property type="entry name" value="Caspase-like_dom_sf"/>
</dbReference>
<keyword evidence="1" id="KW-0732">Signal</keyword>
<dbReference type="NCBIfam" id="TIGR04183">
    <property type="entry name" value="Por_Secre_tail"/>
    <property type="match status" value="1"/>
</dbReference>
<evidence type="ECO:0000256" key="1">
    <source>
        <dbReference type="ARBA" id="ARBA00022729"/>
    </source>
</evidence>
<dbReference type="Pfam" id="PF01364">
    <property type="entry name" value="Peptidase_C25"/>
    <property type="match status" value="1"/>
</dbReference>
<reference evidence="3" key="1">
    <citation type="submission" date="2018-05" db="EMBL/GenBank/DDBJ databases">
        <authorList>
            <person name="Lanie J.A."/>
            <person name="Ng W.-L."/>
            <person name="Kazmierczak K.M."/>
            <person name="Andrzejewski T.M."/>
            <person name="Davidsen T.M."/>
            <person name="Wayne K.J."/>
            <person name="Tettelin H."/>
            <person name="Glass J.I."/>
            <person name="Rusch D."/>
            <person name="Podicherti R."/>
            <person name="Tsui H.-C.T."/>
            <person name="Winkler M.E."/>
        </authorList>
    </citation>
    <scope>NUCLEOTIDE SEQUENCE</scope>
</reference>
<dbReference type="EMBL" id="UINC01000097">
    <property type="protein sequence ID" value="SUZ48978.1"/>
    <property type="molecule type" value="Genomic_DNA"/>
</dbReference>
<dbReference type="Gene3D" id="3.40.50.10390">
    <property type="entry name" value="Gingipain r, domain 1"/>
    <property type="match status" value="1"/>
</dbReference>
<organism evidence="3">
    <name type="scientific">marine metagenome</name>
    <dbReference type="NCBI Taxonomy" id="408172"/>
    <lineage>
        <taxon>unclassified sequences</taxon>
        <taxon>metagenomes</taxon>
        <taxon>ecological metagenomes</taxon>
    </lineage>
</organism>
<dbReference type="SUPFAM" id="SSF52129">
    <property type="entry name" value="Caspase-like"/>
    <property type="match status" value="1"/>
</dbReference>
<name>A0A381N5P8_9ZZZZ</name>
<dbReference type="Gene3D" id="2.60.40.4070">
    <property type="match status" value="1"/>
</dbReference>
<feature type="domain" description="Gingipain" evidence="2">
    <location>
        <begin position="185"/>
        <end position="531"/>
    </location>
</feature>
<sequence length="872" mass="96473">MIRLLIFIFISILGIVQLFGDVGESVIFSSSHEFKFVVTINNPHKGDLRPVHFLIGLPSENYPTMNASFQGKHPCPENCNELTDVGVEWIQKQKLQRLNTATLKVSPYAGQNEYYSEILITIQFDDPFQEPAGNLSKHQKGLLAVRVLNWETAKDWIMSVSPRQRGETDQPFAPLLKSLVDEAEYIIIGPQNFESASQPLLNHRSSFDSDPLTTSYVPLEEIYIEFLDENNSEAEAILAFFENAVNNWSDSLAFALLMGDIEFVPTMYRGAGEYEYASDDLLAAIDGDIPAVALGRYPARNVADVEAFVEKIIAYETNPELGLWRNLITLAADDVARPVANDTEHIEYSDSLAINYIPSFINVQKIYLTEYSEVSDASAYGVVKPGATQALFDALDNGTAIINYIGHGSSSSWAQEKLLQKDRGDIQFINTGMKLPIWIAGTCSWGQFDNPNTDAFSEDIIRLPMNGASAIISTSHSIGYTSNWLNEKRLFQAFFPNGNVTGQPIGTIFQSVKTGDSGGQKFHLFGDPGMSIPFPNETLTATTLDPDTLKTLEVAEFSGISPFNSGGSGYVILKDSDRQVERTFGSVTISYILPGATLFQGQFTFSDNNFSGNLIAPKDISYSQNPGRLNLYSISNDSTREAVGTYSPVYFTSGSSVHDNEGPIISFETKKGRILKSGDHFRSNETLVIRLEDSLGINLAGEPGHEISLTDLATGDVTDITNRFIYDPNSIQTGIIQPNSDNFSKIINIRIKAWDSANNPSEKEIYLNQAENNSLRLFQVMNYPNPFKTSTQFVFEISTPAKVSIDVFTLSGRKIKSFEKITFPTAGYYTVNWEDGRDSFGGELANGVYLYRVKADANGSSVSTIGRMAKFR</sequence>
<dbReference type="Gene3D" id="3.40.50.1460">
    <property type="match status" value="1"/>
</dbReference>
<dbReference type="InterPro" id="IPR029031">
    <property type="entry name" value="Gingipain_N_sf"/>
</dbReference>
<dbReference type="CDD" id="cd02258">
    <property type="entry name" value="Peptidase_C25_N"/>
    <property type="match status" value="1"/>
</dbReference>
<dbReference type="GO" id="GO:0006508">
    <property type="term" value="P:proteolysis"/>
    <property type="evidence" value="ECO:0007669"/>
    <property type="project" value="InterPro"/>
</dbReference>
<proteinExistence type="predicted"/>
<evidence type="ECO:0000313" key="3">
    <source>
        <dbReference type="EMBL" id="SUZ48978.1"/>
    </source>
</evidence>
<accession>A0A381N5P8</accession>
<evidence type="ECO:0000259" key="2">
    <source>
        <dbReference type="Pfam" id="PF01364"/>
    </source>
</evidence>